<accession>A0A841KAS7</accession>
<comment type="function">
    <text evidence="5">Forms part of the polypeptide exit tunnel.</text>
</comment>
<dbReference type="PANTHER" id="PTHR10746">
    <property type="entry name" value="50S RIBOSOMAL PROTEIN L4"/>
    <property type="match status" value="1"/>
</dbReference>
<keyword evidence="5" id="KW-0694">RNA-binding</keyword>
<name>A0A841KAS7_9HYPH</name>
<evidence type="ECO:0000256" key="4">
    <source>
        <dbReference type="ARBA" id="ARBA00035244"/>
    </source>
</evidence>
<keyword evidence="7" id="KW-1185">Reference proteome</keyword>
<dbReference type="Pfam" id="PF00573">
    <property type="entry name" value="Ribosomal_L4"/>
    <property type="match status" value="1"/>
</dbReference>
<keyword evidence="3 5" id="KW-0687">Ribonucleoprotein</keyword>
<comment type="subunit">
    <text evidence="5">Part of the 50S ribosomal subunit.</text>
</comment>
<dbReference type="NCBIfam" id="TIGR03953">
    <property type="entry name" value="rplD_bact"/>
    <property type="match status" value="1"/>
</dbReference>
<evidence type="ECO:0000256" key="5">
    <source>
        <dbReference type="HAMAP-Rule" id="MF_01328"/>
    </source>
</evidence>
<evidence type="ECO:0000256" key="2">
    <source>
        <dbReference type="ARBA" id="ARBA00022980"/>
    </source>
</evidence>
<dbReference type="GO" id="GO:0003735">
    <property type="term" value="F:structural constituent of ribosome"/>
    <property type="evidence" value="ECO:0007669"/>
    <property type="project" value="InterPro"/>
</dbReference>
<organism evidence="6 7">
    <name type="scientific">Chelatococcus composti</name>
    <dbReference type="NCBI Taxonomy" id="1743235"/>
    <lineage>
        <taxon>Bacteria</taxon>
        <taxon>Pseudomonadati</taxon>
        <taxon>Pseudomonadota</taxon>
        <taxon>Alphaproteobacteria</taxon>
        <taxon>Hyphomicrobiales</taxon>
        <taxon>Chelatococcaceae</taxon>
        <taxon>Chelatococcus</taxon>
    </lineage>
</organism>
<protein>
    <recommendedName>
        <fullName evidence="4 5">Large ribosomal subunit protein uL4</fullName>
    </recommendedName>
</protein>
<evidence type="ECO:0000256" key="3">
    <source>
        <dbReference type="ARBA" id="ARBA00023274"/>
    </source>
</evidence>
<dbReference type="GO" id="GO:0005840">
    <property type="term" value="C:ribosome"/>
    <property type="evidence" value="ECO:0007669"/>
    <property type="project" value="UniProtKB-KW"/>
</dbReference>
<dbReference type="Gene3D" id="3.40.1370.10">
    <property type="match status" value="1"/>
</dbReference>
<gene>
    <name evidence="5" type="primary">rplD</name>
    <name evidence="6" type="ORF">HNQ73_000201</name>
</gene>
<dbReference type="GO" id="GO:0019843">
    <property type="term" value="F:rRNA binding"/>
    <property type="evidence" value="ECO:0007669"/>
    <property type="project" value="UniProtKB-UniRule"/>
</dbReference>
<comment type="function">
    <text evidence="5">One of the primary rRNA binding proteins, this protein initially binds near the 5'-end of the 23S rRNA. It is important during the early stages of 50S assembly. It makes multiple contacts with different domains of the 23S rRNA in the assembled 50S subunit and ribosome.</text>
</comment>
<evidence type="ECO:0000256" key="1">
    <source>
        <dbReference type="ARBA" id="ARBA00010528"/>
    </source>
</evidence>
<dbReference type="Proteomes" id="UP000588017">
    <property type="component" value="Unassembled WGS sequence"/>
</dbReference>
<comment type="similarity">
    <text evidence="1 5">Belongs to the universal ribosomal protein uL4 family.</text>
</comment>
<dbReference type="GO" id="GO:0006412">
    <property type="term" value="P:translation"/>
    <property type="evidence" value="ECO:0007669"/>
    <property type="project" value="UniProtKB-UniRule"/>
</dbReference>
<dbReference type="AlphaFoldDB" id="A0A841KAS7"/>
<dbReference type="HAMAP" id="MF_01328_B">
    <property type="entry name" value="Ribosomal_uL4_B"/>
    <property type="match status" value="1"/>
</dbReference>
<reference evidence="6 7" key="1">
    <citation type="submission" date="2020-08" db="EMBL/GenBank/DDBJ databases">
        <title>Genomic Encyclopedia of Type Strains, Phase IV (KMG-IV): sequencing the most valuable type-strain genomes for metagenomic binning, comparative biology and taxonomic classification.</title>
        <authorList>
            <person name="Goeker M."/>
        </authorList>
    </citation>
    <scope>NUCLEOTIDE SEQUENCE [LARGE SCALE GENOMIC DNA]</scope>
    <source>
        <strain evidence="6 7">DSM 101465</strain>
    </source>
</reference>
<proteinExistence type="inferred from homology"/>
<comment type="caution">
    <text evidence="6">The sequence shown here is derived from an EMBL/GenBank/DDBJ whole genome shotgun (WGS) entry which is preliminary data.</text>
</comment>
<dbReference type="EMBL" id="JACHEH010000001">
    <property type="protein sequence ID" value="MBB6166593.1"/>
    <property type="molecule type" value="Genomic_DNA"/>
</dbReference>
<sequence length="206" mass="22272">MKLDVTTLDGGKAGSIELNEAIFGLEPRIDLIHRCVRWQLAKRQAGTHKTLGRSDVSRTTKKMYRQKGTGNARHGAASAPQFRGGGKAFGPVVRDHAHDLPKRVRQLALRHALSAKAKDGAIVVLESATVSEPKTKALKERFGKLGLTNALIVDGAAVDGNFGLAARNIPNVDVLPVQGINVYDILRRDKLVLTKAAVDALEARFK</sequence>
<dbReference type="InterPro" id="IPR013005">
    <property type="entry name" value="Ribosomal_uL4-like"/>
</dbReference>
<dbReference type="InterPro" id="IPR023574">
    <property type="entry name" value="Ribosomal_uL4_dom_sf"/>
</dbReference>
<evidence type="ECO:0000313" key="7">
    <source>
        <dbReference type="Proteomes" id="UP000588017"/>
    </source>
</evidence>
<dbReference type="RefSeq" id="WP_183331374.1">
    <property type="nucleotide sequence ID" value="NZ_BMHX01000001.1"/>
</dbReference>
<keyword evidence="5" id="KW-0699">rRNA-binding</keyword>
<dbReference type="GO" id="GO:1990904">
    <property type="term" value="C:ribonucleoprotein complex"/>
    <property type="evidence" value="ECO:0007669"/>
    <property type="project" value="UniProtKB-KW"/>
</dbReference>
<dbReference type="SUPFAM" id="SSF52166">
    <property type="entry name" value="Ribosomal protein L4"/>
    <property type="match status" value="1"/>
</dbReference>
<dbReference type="PANTHER" id="PTHR10746:SF6">
    <property type="entry name" value="LARGE RIBOSOMAL SUBUNIT PROTEIN UL4M"/>
    <property type="match status" value="1"/>
</dbReference>
<keyword evidence="2 5" id="KW-0689">Ribosomal protein</keyword>
<evidence type="ECO:0000313" key="6">
    <source>
        <dbReference type="EMBL" id="MBB6166593.1"/>
    </source>
</evidence>
<dbReference type="InterPro" id="IPR002136">
    <property type="entry name" value="Ribosomal_uL4"/>
</dbReference>